<name>A0A0H1RGA1_9HYPH</name>
<evidence type="ECO:0000313" key="2">
    <source>
        <dbReference type="Proteomes" id="UP000035489"/>
    </source>
</evidence>
<keyword evidence="2" id="KW-1185">Reference proteome</keyword>
<proteinExistence type="predicted"/>
<organism evidence="1 2">
    <name type="scientific">Microvirga vignae</name>
    <dbReference type="NCBI Taxonomy" id="1225564"/>
    <lineage>
        <taxon>Bacteria</taxon>
        <taxon>Pseudomonadati</taxon>
        <taxon>Pseudomonadota</taxon>
        <taxon>Alphaproteobacteria</taxon>
        <taxon>Hyphomicrobiales</taxon>
        <taxon>Methylobacteriaceae</taxon>
        <taxon>Microvirga</taxon>
    </lineage>
</organism>
<dbReference type="PATRIC" id="fig|1225564.3.peg.5121"/>
<dbReference type="Proteomes" id="UP000035489">
    <property type="component" value="Unassembled WGS sequence"/>
</dbReference>
<comment type="caution">
    <text evidence="1">The sequence shown here is derived from an EMBL/GenBank/DDBJ whole genome shotgun (WGS) entry which is preliminary data.</text>
</comment>
<evidence type="ECO:0000313" key="1">
    <source>
        <dbReference type="EMBL" id="KLK91642.1"/>
    </source>
</evidence>
<reference evidence="1 2" key="1">
    <citation type="submission" date="2015-05" db="EMBL/GenBank/DDBJ databases">
        <title>Draft genome sequence of Microvirga vignae strain BR3299, a novel nitrogen fixing bacteria isolated from Brazil semi-aired region.</title>
        <authorList>
            <person name="Zilli J.E."/>
            <person name="Passos S.R."/>
            <person name="Leite J."/>
            <person name="Baldani J.I."/>
            <person name="Xavier G.R."/>
            <person name="Rumjaneck N.G."/>
            <person name="Simoes-Araujo J.L."/>
        </authorList>
    </citation>
    <scope>NUCLEOTIDE SEQUENCE [LARGE SCALE GENOMIC DNA]</scope>
    <source>
        <strain evidence="1 2">BR3299</strain>
    </source>
</reference>
<accession>A0A0H1RGA1</accession>
<dbReference type="EMBL" id="LCYG01000052">
    <property type="protein sequence ID" value="KLK91642.1"/>
    <property type="molecule type" value="Genomic_DNA"/>
</dbReference>
<sequence>MKKLTFVVDERELRTIRAALLLLQEQVDALPEDLAEMVAKDGQPMTGSEIEQLSLRFDERASLTTDHRHQDYLQFNRAIEVERFPAAAISQSPA</sequence>
<dbReference type="OrthoDB" id="8019932at2"/>
<gene>
    <name evidence="1" type="ORF">AA309_19160</name>
</gene>
<dbReference type="RefSeq" id="WP_047190616.1">
    <property type="nucleotide sequence ID" value="NZ_LCYG01000052.1"/>
</dbReference>
<dbReference type="AlphaFoldDB" id="A0A0H1RGA1"/>
<protein>
    <submittedName>
        <fullName evidence="1">Uncharacterized protein</fullName>
    </submittedName>
</protein>